<sequence length="144" mass="16224">MAQSGIVWERTMGKEVTELKRRNDAMMKICVEGGHSVDASSIHSADLQPWQPVGERCIVGYNLKSNIDKQYEELCRKMLTPELQYMSDFGLICGSLSSGVLREKLLDGYLSNHPDNHPKTVFCHKETIVLSLQREVTIVTLVSL</sequence>
<evidence type="ECO:0000256" key="3">
    <source>
        <dbReference type="ARBA" id="ARBA00022692"/>
    </source>
</evidence>
<keyword evidence="6" id="KW-0333">Golgi apparatus</keyword>
<evidence type="ECO:0000256" key="8">
    <source>
        <dbReference type="ARBA" id="ARBA00023180"/>
    </source>
</evidence>
<evidence type="ECO:0000313" key="10">
    <source>
        <dbReference type="Proteomes" id="UP001460270"/>
    </source>
</evidence>
<keyword evidence="5" id="KW-1133">Transmembrane helix</keyword>
<evidence type="ECO:0000256" key="6">
    <source>
        <dbReference type="ARBA" id="ARBA00023034"/>
    </source>
</evidence>
<accession>A0AAW0PHJ7</accession>
<evidence type="ECO:0000313" key="9">
    <source>
        <dbReference type="EMBL" id="KAK7929325.1"/>
    </source>
</evidence>
<keyword evidence="3" id="KW-0812">Transmembrane</keyword>
<evidence type="ECO:0000256" key="5">
    <source>
        <dbReference type="ARBA" id="ARBA00022989"/>
    </source>
</evidence>
<comment type="caution">
    <text evidence="9">The sequence shown here is derived from an EMBL/GenBank/DDBJ whole genome shotgun (WGS) entry which is preliminary data.</text>
</comment>
<keyword evidence="4" id="KW-0735">Signal-anchor</keyword>
<dbReference type="GO" id="GO:0001733">
    <property type="term" value="F:galactosylceramide sulfotransferase activity"/>
    <property type="evidence" value="ECO:0007669"/>
    <property type="project" value="InterPro"/>
</dbReference>
<dbReference type="EMBL" id="JBBPFD010000004">
    <property type="protein sequence ID" value="KAK7929325.1"/>
    <property type="molecule type" value="Genomic_DNA"/>
</dbReference>
<keyword evidence="2" id="KW-0808">Transferase</keyword>
<dbReference type="AlphaFoldDB" id="A0AAW0PHJ7"/>
<gene>
    <name evidence="9" type="ORF">WMY93_005720</name>
</gene>
<organism evidence="9 10">
    <name type="scientific">Mugilogobius chulae</name>
    <name type="common">yellowstripe goby</name>
    <dbReference type="NCBI Taxonomy" id="88201"/>
    <lineage>
        <taxon>Eukaryota</taxon>
        <taxon>Metazoa</taxon>
        <taxon>Chordata</taxon>
        <taxon>Craniata</taxon>
        <taxon>Vertebrata</taxon>
        <taxon>Euteleostomi</taxon>
        <taxon>Actinopterygii</taxon>
        <taxon>Neopterygii</taxon>
        <taxon>Teleostei</taxon>
        <taxon>Neoteleostei</taxon>
        <taxon>Acanthomorphata</taxon>
        <taxon>Gobiaria</taxon>
        <taxon>Gobiiformes</taxon>
        <taxon>Gobioidei</taxon>
        <taxon>Gobiidae</taxon>
        <taxon>Gobionellinae</taxon>
        <taxon>Mugilogobius</taxon>
    </lineage>
</organism>
<reference evidence="10" key="1">
    <citation type="submission" date="2024-04" db="EMBL/GenBank/DDBJ databases">
        <title>Salinicola lusitanus LLJ914,a marine bacterium isolated from the Okinawa Trough.</title>
        <authorList>
            <person name="Li J."/>
        </authorList>
    </citation>
    <scope>NUCLEOTIDE SEQUENCE [LARGE SCALE GENOMIC DNA]</scope>
</reference>
<evidence type="ECO:0000256" key="4">
    <source>
        <dbReference type="ARBA" id="ARBA00022968"/>
    </source>
</evidence>
<dbReference type="Pfam" id="PF06990">
    <property type="entry name" value="Gal-3-0_sulfotr"/>
    <property type="match status" value="1"/>
</dbReference>
<dbReference type="GO" id="GO:0009247">
    <property type="term" value="P:glycolipid biosynthetic process"/>
    <property type="evidence" value="ECO:0007669"/>
    <property type="project" value="InterPro"/>
</dbReference>
<keyword evidence="7" id="KW-0472">Membrane</keyword>
<evidence type="ECO:0000256" key="2">
    <source>
        <dbReference type="ARBA" id="ARBA00022679"/>
    </source>
</evidence>
<dbReference type="GO" id="GO:0000139">
    <property type="term" value="C:Golgi membrane"/>
    <property type="evidence" value="ECO:0007669"/>
    <property type="project" value="UniProtKB-SubCell"/>
</dbReference>
<dbReference type="InterPro" id="IPR009729">
    <property type="entry name" value="Gal-3-0_sulfotransfrase"/>
</dbReference>
<name>A0AAW0PHJ7_9GOBI</name>
<protein>
    <submittedName>
        <fullName evidence="9">Uncharacterized protein</fullName>
    </submittedName>
</protein>
<proteinExistence type="predicted"/>
<comment type="subcellular location">
    <subcellularLocation>
        <location evidence="1">Golgi apparatus membrane</location>
        <topology evidence="1">Single-pass type II membrane protein</topology>
    </subcellularLocation>
</comment>
<keyword evidence="8" id="KW-0325">Glycoprotein</keyword>
<evidence type="ECO:0000256" key="7">
    <source>
        <dbReference type="ARBA" id="ARBA00023136"/>
    </source>
</evidence>
<dbReference type="Proteomes" id="UP001460270">
    <property type="component" value="Unassembled WGS sequence"/>
</dbReference>
<keyword evidence="10" id="KW-1185">Reference proteome</keyword>
<evidence type="ECO:0000256" key="1">
    <source>
        <dbReference type="ARBA" id="ARBA00004323"/>
    </source>
</evidence>